<dbReference type="AlphaFoldDB" id="A0A3Q3FHB0"/>
<dbReference type="GO" id="GO:0008270">
    <property type="term" value="F:zinc ion binding"/>
    <property type="evidence" value="ECO:0007669"/>
    <property type="project" value="UniProtKB-KW"/>
</dbReference>
<reference evidence="8" key="2">
    <citation type="submission" date="2025-09" db="UniProtKB">
        <authorList>
            <consortium name="Ensembl"/>
        </authorList>
    </citation>
    <scope>IDENTIFICATION</scope>
</reference>
<evidence type="ECO:0000256" key="1">
    <source>
        <dbReference type="ARBA" id="ARBA00022723"/>
    </source>
</evidence>
<dbReference type="Pfam" id="PF00643">
    <property type="entry name" value="zf-B_box"/>
    <property type="match status" value="1"/>
</dbReference>
<dbReference type="SMART" id="SM00589">
    <property type="entry name" value="PRY"/>
    <property type="match status" value="1"/>
</dbReference>
<dbReference type="PROSITE" id="PS00518">
    <property type="entry name" value="ZF_RING_1"/>
    <property type="match status" value="1"/>
</dbReference>
<name>A0A3Q3FHB0_KRYMA</name>
<dbReference type="SUPFAM" id="SSF57850">
    <property type="entry name" value="RING/U-box"/>
    <property type="match status" value="1"/>
</dbReference>
<dbReference type="InterPro" id="IPR006574">
    <property type="entry name" value="PRY"/>
</dbReference>
<dbReference type="InterPro" id="IPR017907">
    <property type="entry name" value="Znf_RING_CS"/>
</dbReference>
<dbReference type="Gene3D" id="3.30.160.60">
    <property type="entry name" value="Classic Zinc Finger"/>
    <property type="match status" value="1"/>
</dbReference>
<dbReference type="PROSITE" id="PS50119">
    <property type="entry name" value="ZF_BBOX"/>
    <property type="match status" value="1"/>
</dbReference>
<dbReference type="Gene3D" id="2.60.120.920">
    <property type="match status" value="1"/>
</dbReference>
<proteinExistence type="predicted"/>
<dbReference type="PANTHER" id="PTHR25465">
    <property type="entry name" value="B-BOX DOMAIN CONTAINING"/>
    <property type="match status" value="1"/>
</dbReference>
<dbReference type="Ensembl" id="ENSKMAT00000012652.1">
    <property type="protein sequence ID" value="ENSKMAP00000012467.1"/>
    <property type="gene ID" value="ENSKMAG00000009357.1"/>
</dbReference>
<dbReference type="SUPFAM" id="SSF49899">
    <property type="entry name" value="Concanavalin A-like lectins/glucanases"/>
    <property type="match status" value="1"/>
</dbReference>
<keyword evidence="1" id="KW-0479">Metal-binding</keyword>
<reference evidence="8" key="1">
    <citation type="submission" date="2025-08" db="UniProtKB">
        <authorList>
            <consortium name="Ensembl"/>
        </authorList>
    </citation>
    <scope>IDENTIFICATION</scope>
</reference>
<feature type="domain" description="RING-type" evidence="6">
    <location>
        <begin position="18"/>
        <end position="61"/>
    </location>
</feature>
<dbReference type="InterPro" id="IPR043136">
    <property type="entry name" value="B30.2/SPRY_sf"/>
</dbReference>
<dbReference type="Pfam" id="PF15227">
    <property type="entry name" value="zf-C3HC4_4"/>
    <property type="match status" value="1"/>
</dbReference>
<evidence type="ECO:0000256" key="2">
    <source>
        <dbReference type="ARBA" id="ARBA00022771"/>
    </source>
</evidence>
<feature type="domain" description="B box-type" evidence="7">
    <location>
        <begin position="97"/>
        <end position="137"/>
    </location>
</feature>
<dbReference type="GeneTree" id="ENSGT00940000154395"/>
<dbReference type="InterPro" id="IPR013083">
    <property type="entry name" value="Znf_RING/FYVE/PHD"/>
</dbReference>
<evidence type="ECO:0008006" key="10">
    <source>
        <dbReference type="Google" id="ProtNLM"/>
    </source>
</evidence>
<evidence type="ECO:0000313" key="9">
    <source>
        <dbReference type="Proteomes" id="UP000264800"/>
    </source>
</evidence>
<dbReference type="InterPro" id="IPR013320">
    <property type="entry name" value="ConA-like_dom_sf"/>
</dbReference>
<evidence type="ECO:0000256" key="3">
    <source>
        <dbReference type="ARBA" id="ARBA00022833"/>
    </source>
</evidence>
<organism evidence="8 9">
    <name type="scientific">Kryptolebias marmoratus</name>
    <name type="common">Mangrove killifish</name>
    <name type="synonym">Rivulus marmoratus</name>
    <dbReference type="NCBI Taxonomy" id="37003"/>
    <lineage>
        <taxon>Eukaryota</taxon>
        <taxon>Metazoa</taxon>
        <taxon>Chordata</taxon>
        <taxon>Craniata</taxon>
        <taxon>Vertebrata</taxon>
        <taxon>Euteleostomi</taxon>
        <taxon>Actinopterygii</taxon>
        <taxon>Neopterygii</taxon>
        <taxon>Teleostei</taxon>
        <taxon>Neoteleostei</taxon>
        <taxon>Acanthomorphata</taxon>
        <taxon>Ovalentaria</taxon>
        <taxon>Atherinomorphae</taxon>
        <taxon>Cyprinodontiformes</taxon>
        <taxon>Rivulidae</taxon>
        <taxon>Kryptolebias</taxon>
    </lineage>
</organism>
<evidence type="ECO:0000259" key="7">
    <source>
        <dbReference type="PROSITE" id="PS50119"/>
    </source>
</evidence>
<dbReference type="InterPro" id="IPR001841">
    <property type="entry name" value="Znf_RING"/>
</dbReference>
<protein>
    <recommendedName>
        <fullName evidence="10">RING-type domain-containing protein</fullName>
    </recommendedName>
</protein>
<keyword evidence="2 4" id="KW-0863">Zinc-finger</keyword>
<dbReference type="SMART" id="SM00336">
    <property type="entry name" value="BBOX"/>
    <property type="match status" value="1"/>
</dbReference>
<keyword evidence="3" id="KW-0862">Zinc</keyword>
<dbReference type="PROSITE" id="PS50089">
    <property type="entry name" value="ZF_RING_2"/>
    <property type="match status" value="1"/>
</dbReference>
<sequence length="431" mass="50063">HDSDTPTRKLFYFTEFCCSICLELLKDPVTIPCGHNYCMSCIQRCWGEEDQKQTYSCPQCKRKFKFRPSLQKNYMLAEAIEQLGKLQTAPHHSTERKSKIICSSHKKVTELFCRTHRQCICTLCCVEGHKGHDVVSPETGRTELEKELHMTLQKVQQTIQDRERDVRILQQEKRAVNCSADVAVKKSGEVFTELINLLKKRHSDVEQQIRSQQTAAVSQIQEFEGRLEQEITQLRRTAAELEQLSNTNDDIHFLQSYSKQLPKLNSESVTFKSRRQRYFENVTAAVKGARERLRDPQTRAEFLQHSSPVTLDPNTAHRKLMLSEGNRKATRSKKTIHSKHPDRFTDWLQALSRESFTGCCYWEVRWRGRVSVAVAYRSIGRAGEESDFGNNKESWALDSLHSDSTPKVQISTWLQFKHFEFSSFYSKIMLK</sequence>
<dbReference type="OMA" id="THRQCIC"/>
<feature type="coiled-coil region" evidence="5">
    <location>
        <begin position="220"/>
        <end position="247"/>
    </location>
</feature>
<evidence type="ECO:0000313" key="8">
    <source>
        <dbReference type="Ensembl" id="ENSKMAP00000012467.1"/>
    </source>
</evidence>
<accession>A0A3Q3FHB0</accession>
<dbReference type="InterPro" id="IPR000315">
    <property type="entry name" value="Znf_B-box"/>
</dbReference>
<evidence type="ECO:0000256" key="5">
    <source>
        <dbReference type="SAM" id="Coils"/>
    </source>
</evidence>
<dbReference type="SMART" id="SM00184">
    <property type="entry name" value="RING"/>
    <property type="match status" value="1"/>
</dbReference>
<keyword evidence="9" id="KW-1185">Reference proteome</keyword>
<evidence type="ECO:0000256" key="4">
    <source>
        <dbReference type="PROSITE-ProRule" id="PRU00024"/>
    </source>
</evidence>
<dbReference type="PANTHER" id="PTHR25465:SF5">
    <property type="entry name" value="E3 UBIQUITIN_ISG15 LIGASE TRIM25-RELATED"/>
    <property type="match status" value="1"/>
</dbReference>
<dbReference type="Pfam" id="PF13765">
    <property type="entry name" value="PRY"/>
    <property type="match status" value="1"/>
</dbReference>
<dbReference type="InterPro" id="IPR051051">
    <property type="entry name" value="E3_ubiq-ligase_TRIM/RNF"/>
</dbReference>
<dbReference type="Proteomes" id="UP000264800">
    <property type="component" value="Unplaced"/>
</dbReference>
<dbReference type="CDD" id="cd19769">
    <property type="entry name" value="Bbox2_TRIM16-like"/>
    <property type="match status" value="1"/>
</dbReference>
<dbReference type="Pfam" id="PF25600">
    <property type="entry name" value="TRIM_CC"/>
    <property type="match status" value="1"/>
</dbReference>
<evidence type="ECO:0000259" key="6">
    <source>
        <dbReference type="PROSITE" id="PS50089"/>
    </source>
</evidence>
<dbReference type="Gene3D" id="3.30.40.10">
    <property type="entry name" value="Zinc/RING finger domain, C3HC4 (zinc finger)"/>
    <property type="match status" value="1"/>
</dbReference>
<dbReference type="SUPFAM" id="SSF57845">
    <property type="entry name" value="B-box zinc-binding domain"/>
    <property type="match status" value="1"/>
</dbReference>
<dbReference type="InterPro" id="IPR058030">
    <property type="entry name" value="TRIM8/14/16/25/29/45/65_CC"/>
</dbReference>
<keyword evidence="5" id="KW-0175">Coiled coil</keyword>